<reference evidence="1 2" key="1">
    <citation type="submission" date="2018-05" db="EMBL/GenBank/DDBJ databases">
        <title>Genomic Encyclopedia of Type Strains, Phase IV (KMG-IV): sequencing the most valuable type-strain genomes for metagenomic binning, comparative biology and taxonomic classification.</title>
        <authorList>
            <person name="Goeker M."/>
        </authorList>
    </citation>
    <scope>NUCLEOTIDE SEQUENCE [LARGE SCALE GENOMIC DNA]</scope>
    <source>
        <strain evidence="1 2">DSM 2626</strain>
    </source>
</reference>
<name>A0A8E2WEQ4_RHILI</name>
<dbReference type="Proteomes" id="UP000245631">
    <property type="component" value="Unassembled WGS sequence"/>
</dbReference>
<accession>A0A8E2WEQ4</accession>
<protein>
    <submittedName>
        <fullName evidence="1">Uncharacterized protein</fullName>
    </submittedName>
</protein>
<evidence type="ECO:0000313" key="2">
    <source>
        <dbReference type="Proteomes" id="UP000245631"/>
    </source>
</evidence>
<evidence type="ECO:0000313" key="1">
    <source>
        <dbReference type="EMBL" id="PWJ92745.1"/>
    </source>
</evidence>
<proteinExistence type="predicted"/>
<gene>
    <name evidence="1" type="ORF">C8D77_102520</name>
</gene>
<dbReference type="AlphaFoldDB" id="A0A8E2WEQ4"/>
<dbReference type="EMBL" id="QGGH01000002">
    <property type="protein sequence ID" value="PWJ92745.1"/>
    <property type="molecule type" value="Genomic_DNA"/>
</dbReference>
<organism evidence="1 2">
    <name type="scientific">Rhizobium loti</name>
    <name type="common">Mesorhizobium loti</name>
    <dbReference type="NCBI Taxonomy" id="381"/>
    <lineage>
        <taxon>Bacteria</taxon>
        <taxon>Pseudomonadati</taxon>
        <taxon>Pseudomonadota</taxon>
        <taxon>Alphaproteobacteria</taxon>
        <taxon>Hyphomicrobiales</taxon>
        <taxon>Phyllobacteriaceae</taxon>
        <taxon>Mesorhizobium</taxon>
    </lineage>
</organism>
<comment type="caution">
    <text evidence="1">The sequence shown here is derived from an EMBL/GenBank/DDBJ whole genome shotgun (WGS) entry which is preliminary data.</text>
</comment>
<sequence>MYALQLKEMPDIYKRIEKYTSKICREGKIVFSRDTYHHEMLEREIASYDGLGKYLKTQVPEGGIFPVDPLTLHYYDRRDVWANATVSNQLRRFADRLKPYLQSAAVAPGGWLAPLKESS</sequence>